<reference evidence="2 3" key="2">
    <citation type="submission" date="2018-11" db="EMBL/GenBank/DDBJ databases">
        <authorList>
            <consortium name="Pathogen Informatics"/>
        </authorList>
    </citation>
    <scope>NUCLEOTIDE SEQUENCE [LARGE SCALE GENOMIC DNA]</scope>
    <source>
        <strain evidence="2 3">Egypt</strain>
    </source>
</reference>
<evidence type="ECO:0000313" key="4">
    <source>
        <dbReference type="WBParaSite" id="ECPE_0001626301-mRNA-1"/>
    </source>
</evidence>
<evidence type="ECO:0000313" key="2">
    <source>
        <dbReference type="EMBL" id="VDP93492.1"/>
    </source>
</evidence>
<dbReference type="AlphaFoldDB" id="A0A183BAI5"/>
<feature type="compositionally biased region" description="Polar residues" evidence="1">
    <location>
        <begin position="42"/>
        <end position="55"/>
    </location>
</feature>
<reference evidence="4" key="1">
    <citation type="submission" date="2016-06" db="UniProtKB">
        <authorList>
            <consortium name="WormBaseParasite"/>
        </authorList>
    </citation>
    <scope>IDENTIFICATION</scope>
</reference>
<keyword evidence="3" id="KW-1185">Reference proteome</keyword>
<protein>
    <submittedName>
        <fullName evidence="2 4">Uncharacterized protein</fullName>
    </submittedName>
</protein>
<gene>
    <name evidence="2" type="ORF">ECPE_LOCUS16220</name>
</gene>
<sequence length="62" mass="7056">MPYSEASAKTSEGVNTLFQDLVNRIYAKPSLWDPDNRRHGSQMRSSSRLQLNQSKRPGLECC</sequence>
<dbReference type="EMBL" id="UZAN01063441">
    <property type="protein sequence ID" value="VDP93492.1"/>
    <property type="molecule type" value="Genomic_DNA"/>
</dbReference>
<dbReference type="InterPro" id="IPR027417">
    <property type="entry name" value="P-loop_NTPase"/>
</dbReference>
<feature type="region of interest" description="Disordered" evidence="1">
    <location>
        <begin position="30"/>
        <end position="62"/>
    </location>
</feature>
<dbReference type="Proteomes" id="UP000272942">
    <property type="component" value="Unassembled WGS sequence"/>
</dbReference>
<name>A0A183BAI5_9TREM</name>
<evidence type="ECO:0000256" key="1">
    <source>
        <dbReference type="SAM" id="MobiDB-lite"/>
    </source>
</evidence>
<proteinExistence type="predicted"/>
<dbReference type="WBParaSite" id="ECPE_0001626301-mRNA-1">
    <property type="protein sequence ID" value="ECPE_0001626301-mRNA-1"/>
    <property type="gene ID" value="ECPE_0001626301"/>
</dbReference>
<dbReference type="OrthoDB" id="9989112at2759"/>
<evidence type="ECO:0000313" key="3">
    <source>
        <dbReference type="Proteomes" id="UP000272942"/>
    </source>
</evidence>
<accession>A0A183BAI5</accession>
<dbReference type="Gene3D" id="3.40.50.300">
    <property type="entry name" value="P-loop containing nucleotide triphosphate hydrolases"/>
    <property type="match status" value="1"/>
</dbReference>
<organism evidence="4">
    <name type="scientific">Echinostoma caproni</name>
    <dbReference type="NCBI Taxonomy" id="27848"/>
    <lineage>
        <taxon>Eukaryota</taxon>
        <taxon>Metazoa</taxon>
        <taxon>Spiralia</taxon>
        <taxon>Lophotrochozoa</taxon>
        <taxon>Platyhelminthes</taxon>
        <taxon>Trematoda</taxon>
        <taxon>Digenea</taxon>
        <taxon>Plagiorchiida</taxon>
        <taxon>Echinostomata</taxon>
        <taxon>Echinostomatoidea</taxon>
        <taxon>Echinostomatidae</taxon>
        <taxon>Echinostoma</taxon>
    </lineage>
</organism>